<feature type="transmembrane region" description="Helical" evidence="6">
    <location>
        <begin position="100"/>
        <end position="125"/>
    </location>
</feature>
<protein>
    <recommendedName>
        <fullName evidence="7">Sugar phosphate transporter domain-containing protein</fullName>
    </recommendedName>
</protein>
<evidence type="ECO:0000256" key="5">
    <source>
        <dbReference type="SAM" id="MobiDB-lite"/>
    </source>
</evidence>
<feature type="compositionally biased region" description="Polar residues" evidence="5">
    <location>
        <begin position="337"/>
        <end position="351"/>
    </location>
</feature>
<feature type="transmembrane region" description="Helical" evidence="6">
    <location>
        <begin position="193"/>
        <end position="210"/>
    </location>
</feature>
<gene>
    <name evidence="8" type="ORF">RMAR1173_LOCUS4505</name>
    <name evidence="9" type="ORF">RMAR1173_LOCUS4506</name>
</gene>
<evidence type="ECO:0000313" key="8">
    <source>
        <dbReference type="EMBL" id="CAD9670924.1"/>
    </source>
</evidence>
<evidence type="ECO:0000313" key="9">
    <source>
        <dbReference type="EMBL" id="CAD9670927.1"/>
    </source>
</evidence>
<feature type="transmembrane region" description="Helical" evidence="6">
    <location>
        <begin position="230"/>
        <end position="249"/>
    </location>
</feature>
<feature type="transmembrane region" description="Helical" evidence="6">
    <location>
        <begin position="132"/>
        <end position="152"/>
    </location>
</feature>
<feature type="region of interest" description="Disordered" evidence="5">
    <location>
        <begin position="337"/>
        <end position="387"/>
    </location>
</feature>
<dbReference type="EMBL" id="HBHJ01006946">
    <property type="protein sequence ID" value="CAD9670924.1"/>
    <property type="molecule type" value="Transcribed_RNA"/>
</dbReference>
<keyword evidence="2 6" id="KW-0812">Transmembrane</keyword>
<proteinExistence type="predicted"/>
<accession>A0A6U0Y8D2</accession>
<dbReference type="Pfam" id="PF03151">
    <property type="entry name" value="TPT"/>
    <property type="match status" value="1"/>
</dbReference>
<dbReference type="InterPro" id="IPR004853">
    <property type="entry name" value="Sugar_P_trans_dom"/>
</dbReference>
<keyword evidence="4 6" id="KW-0472">Membrane</keyword>
<evidence type="ECO:0000256" key="4">
    <source>
        <dbReference type="ARBA" id="ARBA00023136"/>
    </source>
</evidence>
<dbReference type="PANTHER" id="PTHR11132">
    <property type="entry name" value="SOLUTE CARRIER FAMILY 35"/>
    <property type="match status" value="1"/>
</dbReference>
<feature type="domain" description="Sugar phosphate transporter" evidence="7">
    <location>
        <begin position="13"/>
        <end position="296"/>
    </location>
</feature>
<dbReference type="InterPro" id="IPR050186">
    <property type="entry name" value="TPT_transporter"/>
</dbReference>
<evidence type="ECO:0000256" key="6">
    <source>
        <dbReference type="SAM" id="Phobius"/>
    </source>
</evidence>
<evidence type="ECO:0000256" key="3">
    <source>
        <dbReference type="ARBA" id="ARBA00022989"/>
    </source>
</evidence>
<feature type="transmembrane region" description="Helical" evidence="6">
    <location>
        <begin position="39"/>
        <end position="64"/>
    </location>
</feature>
<organism evidence="8">
    <name type="scientific">Rhizochromulina marina</name>
    <dbReference type="NCBI Taxonomy" id="1034831"/>
    <lineage>
        <taxon>Eukaryota</taxon>
        <taxon>Sar</taxon>
        <taxon>Stramenopiles</taxon>
        <taxon>Ochrophyta</taxon>
        <taxon>Dictyochophyceae</taxon>
        <taxon>Rhizochromulinales</taxon>
        <taxon>Rhizochromulina</taxon>
    </lineage>
</organism>
<evidence type="ECO:0000259" key="7">
    <source>
        <dbReference type="Pfam" id="PF03151"/>
    </source>
</evidence>
<dbReference type="EMBL" id="HBHJ01006947">
    <property type="protein sequence ID" value="CAD9670927.1"/>
    <property type="molecule type" value="Transcribed_RNA"/>
</dbReference>
<sequence>MATCEQILRTMGLCSLYMVVGPALVLLNKHILSELDFDFPMLLSSLGLTFAAVVAHLMAAVGVITIGKQEIVTRDFWMRRVLPVGACHAATLAFGNAQYLYMGIAMIQFLKAYTPIVVTGVAVCLLNDRPSLPIVLSLVALCVGTSATASMGDSSDSFGFFLAAGSATTEAIRLVLTQFVLQDCRFTLWESQYYLAPAGAACLIGLGLFVEGQRLQEQGALAVVARAPHLFLAAASLGLGVQLLTAAVIQATSSVTLKVLSQVRNAGLVMTGVVLYHEPVTFQQGVGYTASLIAFGFYNYFKLFQSSTQPVHALKKVDEKNSTSPETASPASFIAVHSSSVPDSAQESDSLLLNGGPPSPHSGMNAGIAYDVVPPVTQRSSRHSQHR</sequence>
<name>A0A6U0Y8D2_9STRA</name>
<reference evidence="8" key="1">
    <citation type="submission" date="2021-01" db="EMBL/GenBank/DDBJ databases">
        <authorList>
            <person name="Corre E."/>
            <person name="Pelletier E."/>
            <person name="Niang G."/>
            <person name="Scheremetjew M."/>
            <person name="Finn R."/>
            <person name="Kale V."/>
            <person name="Holt S."/>
            <person name="Cochrane G."/>
            <person name="Meng A."/>
            <person name="Brown T."/>
            <person name="Cohen L."/>
        </authorList>
    </citation>
    <scope>NUCLEOTIDE SEQUENCE</scope>
    <source>
        <strain evidence="8">CCMP1243</strain>
    </source>
</reference>
<feature type="transmembrane region" description="Helical" evidence="6">
    <location>
        <begin position="7"/>
        <end position="27"/>
    </location>
</feature>
<dbReference type="AlphaFoldDB" id="A0A6U0Y8D2"/>
<evidence type="ECO:0000256" key="2">
    <source>
        <dbReference type="ARBA" id="ARBA00022692"/>
    </source>
</evidence>
<feature type="transmembrane region" description="Helical" evidence="6">
    <location>
        <begin position="76"/>
        <end position="94"/>
    </location>
</feature>
<keyword evidence="3 6" id="KW-1133">Transmembrane helix</keyword>
<comment type="subcellular location">
    <subcellularLocation>
        <location evidence="1">Membrane</location>
        <topology evidence="1">Multi-pass membrane protein</topology>
    </subcellularLocation>
</comment>
<evidence type="ECO:0000256" key="1">
    <source>
        <dbReference type="ARBA" id="ARBA00004141"/>
    </source>
</evidence>
<dbReference type="GO" id="GO:0016020">
    <property type="term" value="C:membrane"/>
    <property type="evidence" value="ECO:0007669"/>
    <property type="project" value="UniProtKB-SubCell"/>
</dbReference>